<sequence>MYFISALVIFASIVEALPIAPANDGAVILRTRSPRPRIIPEPNSSLSDILSDLGINVNVEALRDAIKNDIADKLNKPKSKSGSNDNAGNITPTASNTTASTTHGPAKTPGPVQDFMDTLKLASLRQFPLRKRTDKITIAIAGLTWNPTPPSDEVAFETLNTALKLGANFWNGGELYGTPESNSLHLLNRYFTKYPENADKVVLSIKGGLKPGRLEPDGSEENIRRSVDECLRVLDGKKSIDIFECARQDPNTTVEQTVSILAQLVKEGKIKGVGLSEVDAQTVRRAAKIHPIAGVEVELSLWDTHVLEDGTAAACAELGIPLIAYSPLGRGVLTGSISKLTDIPEGDFRRLLPKYQDETLQNNLKLVHEVKKIAEKKSLTPGQIALSWLKTLSAKPGLPTIIPIPGGTTSDKVTQNTENVPELDDAELKELDRILQEHKVIGARYPQH</sequence>
<keyword evidence="6" id="KW-1185">Reference proteome</keyword>
<dbReference type="InParanoid" id="V5FWZ6"/>
<keyword evidence="3" id="KW-0732">Signal</keyword>
<evidence type="ECO:0000256" key="3">
    <source>
        <dbReference type="SAM" id="SignalP"/>
    </source>
</evidence>
<feature type="compositionally biased region" description="Polar residues" evidence="2">
    <location>
        <begin position="80"/>
        <end position="90"/>
    </location>
</feature>
<dbReference type="SUPFAM" id="SSF51430">
    <property type="entry name" value="NAD(P)-linked oxidoreductase"/>
    <property type="match status" value="1"/>
</dbReference>
<evidence type="ECO:0000313" key="5">
    <source>
        <dbReference type="EMBL" id="GAD96598.1"/>
    </source>
</evidence>
<dbReference type="EMBL" id="BAUL01000170">
    <property type="protein sequence ID" value="GAD96598.1"/>
    <property type="molecule type" value="Genomic_DNA"/>
</dbReference>
<feature type="compositionally biased region" description="Low complexity" evidence="2">
    <location>
        <begin position="91"/>
        <end position="102"/>
    </location>
</feature>
<dbReference type="FunCoup" id="V5FWZ6">
    <property type="interactions" value="41"/>
</dbReference>
<feature type="region of interest" description="Disordered" evidence="2">
    <location>
        <begin position="73"/>
        <end position="113"/>
    </location>
</feature>
<dbReference type="InterPro" id="IPR050791">
    <property type="entry name" value="Aldo-Keto_reductase"/>
</dbReference>
<dbReference type="PANTHER" id="PTHR43625">
    <property type="entry name" value="AFLATOXIN B1 ALDEHYDE REDUCTASE"/>
    <property type="match status" value="1"/>
</dbReference>
<dbReference type="CDD" id="cd19077">
    <property type="entry name" value="AKR_AKR8A1-2"/>
    <property type="match status" value="1"/>
</dbReference>
<dbReference type="InterPro" id="IPR023210">
    <property type="entry name" value="NADP_OxRdtase_dom"/>
</dbReference>
<keyword evidence="1" id="KW-0560">Oxidoreductase</keyword>
<dbReference type="eggNOG" id="KOG1575">
    <property type="taxonomic scope" value="Eukaryota"/>
</dbReference>
<dbReference type="HOGENOM" id="CLU_023205_2_1_1"/>
<protein>
    <submittedName>
        <fullName evidence="5">Pyridoxal reductase (AKR8), putative</fullName>
    </submittedName>
</protein>
<evidence type="ECO:0000259" key="4">
    <source>
        <dbReference type="Pfam" id="PF00248"/>
    </source>
</evidence>
<dbReference type="OrthoDB" id="37537at2759"/>
<feature type="chain" id="PRO_5004733299" evidence="3">
    <location>
        <begin position="17"/>
        <end position="448"/>
    </location>
</feature>
<name>V5FWZ6_BYSSN</name>
<comment type="caution">
    <text evidence="5">The sequence shown here is derived from an EMBL/GenBank/DDBJ whole genome shotgun (WGS) entry which is preliminary data.</text>
</comment>
<proteinExistence type="predicted"/>
<evidence type="ECO:0000256" key="1">
    <source>
        <dbReference type="ARBA" id="ARBA00023002"/>
    </source>
</evidence>
<gene>
    <name evidence="5" type="ORF">PVAR5_5258</name>
</gene>
<accession>V5FWZ6</accession>
<evidence type="ECO:0000256" key="2">
    <source>
        <dbReference type="SAM" id="MobiDB-lite"/>
    </source>
</evidence>
<evidence type="ECO:0000313" key="6">
    <source>
        <dbReference type="Proteomes" id="UP000018001"/>
    </source>
</evidence>
<dbReference type="AlphaFoldDB" id="V5FWZ6"/>
<dbReference type="PANTHER" id="PTHR43625:SF78">
    <property type="entry name" value="PYRIDOXAL REDUCTASE-RELATED"/>
    <property type="match status" value="1"/>
</dbReference>
<dbReference type="Pfam" id="PF00248">
    <property type="entry name" value="Aldo_ket_red"/>
    <property type="match status" value="1"/>
</dbReference>
<dbReference type="Proteomes" id="UP000018001">
    <property type="component" value="Unassembled WGS sequence"/>
</dbReference>
<feature type="signal peptide" evidence="3">
    <location>
        <begin position="1"/>
        <end position="16"/>
    </location>
</feature>
<reference evidence="6" key="1">
    <citation type="journal article" date="2014" name="Genome Announc.">
        <title>Draft genome sequence of the formaldehyde-resistant fungus Byssochlamys spectabilis No. 5 (anamorph Paecilomyces variotii No. 5) (NBRC109023).</title>
        <authorList>
            <person name="Oka T."/>
            <person name="Ekino K."/>
            <person name="Fukuda K."/>
            <person name="Nomura Y."/>
        </authorList>
    </citation>
    <scope>NUCLEOTIDE SEQUENCE [LARGE SCALE GENOMIC DNA]</scope>
    <source>
        <strain evidence="6">No. 5 / NBRC 109023</strain>
    </source>
</reference>
<dbReference type="GO" id="GO:0016491">
    <property type="term" value="F:oxidoreductase activity"/>
    <property type="evidence" value="ECO:0007669"/>
    <property type="project" value="UniProtKB-KW"/>
</dbReference>
<dbReference type="GO" id="GO:0005737">
    <property type="term" value="C:cytoplasm"/>
    <property type="evidence" value="ECO:0007669"/>
    <property type="project" value="TreeGrafter"/>
</dbReference>
<dbReference type="Gene3D" id="3.20.20.100">
    <property type="entry name" value="NADP-dependent oxidoreductase domain"/>
    <property type="match status" value="1"/>
</dbReference>
<dbReference type="InterPro" id="IPR036812">
    <property type="entry name" value="NAD(P)_OxRdtase_dom_sf"/>
</dbReference>
<organism evidence="5 6">
    <name type="scientific">Byssochlamys spectabilis (strain No. 5 / NBRC 109023)</name>
    <name type="common">Paecilomyces variotii</name>
    <dbReference type="NCBI Taxonomy" id="1356009"/>
    <lineage>
        <taxon>Eukaryota</taxon>
        <taxon>Fungi</taxon>
        <taxon>Dikarya</taxon>
        <taxon>Ascomycota</taxon>
        <taxon>Pezizomycotina</taxon>
        <taxon>Eurotiomycetes</taxon>
        <taxon>Eurotiomycetidae</taxon>
        <taxon>Eurotiales</taxon>
        <taxon>Thermoascaceae</taxon>
        <taxon>Paecilomyces</taxon>
    </lineage>
</organism>
<feature type="domain" description="NADP-dependent oxidoreductase" evidence="4">
    <location>
        <begin position="142"/>
        <end position="435"/>
    </location>
</feature>